<organism evidence="2 3">
    <name type="scientific">Ilumatobacter fluminis</name>
    <dbReference type="NCBI Taxonomy" id="467091"/>
    <lineage>
        <taxon>Bacteria</taxon>
        <taxon>Bacillati</taxon>
        <taxon>Actinomycetota</taxon>
        <taxon>Acidimicrobiia</taxon>
        <taxon>Acidimicrobiales</taxon>
        <taxon>Ilumatobacteraceae</taxon>
        <taxon>Ilumatobacter</taxon>
    </lineage>
</organism>
<evidence type="ECO:0000313" key="2">
    <source>
        <dbReference type="EMBL" id="TDT15078.1"/>
    </source>
</evidence>
<feature type="transmembrane region" description="Helical" evidence="1">
    <location>
        <begin position="345"/>
        <end position="368"/>
    </location>
</feature>
<proteinExistence type="predicted"/>
<keyword evidence="1" id="KW-0812">Transmembrane</keyword>
<reference evidence="2 3" key="1">
    <citation type="submission" date="2019-03" db="EMBL/GenBank/DDBJ databases">
        <title>Sequencing the genomes of 1000 actinobacteria strains.</title>
        <authorList>
            <person name="Klenk H.-P."/>
        </authorList>
    </citation>
    <scope>NUCLEOTIDE SEQUENCE [LARGE SCALE GENOMIC DNA]</scope>
    <source>
        <strain evidence="2 3">DSM 18936</strain>
    </source>
</reference>
<keyword evidence="1" id="KW-1133">Transmembrane helix</keyword>
<feature type="transmembrane region" description="Helical" evidence="1">
    <location>
        <begin position="199"/>
        <end position="217"/>
    </location>
</feature>
<feature type="transmembrane region" description="Helical" evidence="1">
    <location>
        <begin position="435"/>
        <end position="454"/>
    </location>
</feature>
<keyword evidence="1" id="KW-0472">Membrane</keyword>
<accession>A0A4V3EIW2</accession>
<dbReference type="OrthoDB" id="2014935at2"/>
<dbReference type="AlphaFoldDB" id="A0A4V3EIW2"/>
<feature type="transmembrane region" description="Helical" evidence="1">
    <location>
        <begin position="133"/>
        <end position="156"/>
    </location>
</feature>
<sequence>MTTAVAVPADQHGSGIGTMLAIQLRTGWKPIAIWVGSIIGLYLVTIAAIDAAYPDAATLESYGAAMDGNAAVAAINGTPYGADNLGGVTANEFGFMAAIMLPVMATHLITRATRTQEASGLLELVRSRCVARWAPTVGAVITTLAALAVSALGIFLSAAAYDIDTGDAALYALSLFGLGAVWVGIAALVAQLVRIPGKVYAISLTVLGVSYATRAIGDVNENGWKWLSPLAWQQETRPFDTEPRWWPLLLAAGTATILITVGVVQSARRDLGSGLLNTRAGPDRAAAHTQSVVGLAFRDHRASIAAWTAGAIAVAVIFGALSDAVADAVASNPAFAELDGGADGYLALTITMLVLMATGFAVQGLAKLRSAELDGNLEPTLARAVSRHTWLGSHLAVVTAGYLVVTLASALAFGLTVGDLGDDGNQTGEILTSGIAYVPAIAVVAAVSVACFGWMPRWQGIAWLVLGYETFIAFVGPTLDVDEWVLRLSPMYSVGFVPADDPSTTGIAVLVVVALVVTAFGFVGFRRRDIPHH</sequence>
<feature type="transmembrane region" description="Helical" evidence="1">
    <location>
        <begin position="31"/>
        <end position="53"/>
    </location>
</feature>
<feature type="transmembrane region" description="Helical" evidence="1">
    <location>
        <begin position="389"/>
        <end position="415"/>
    </location>
</feature>
<feature type="transmembrane region" description="Helical" evidence="1">
    <location>
        <begin position="168"/>
        <end position="192"/>
    </location>
</feature>
<comment type="caution">
    <text evidence="2">The sequence shown here is derived from an EMBL/GenBank/DDBJ whole genome shotgun (WGS) entry which is preliminary data.</text>
</comment>
<protein>
    <submittedName>
        <fullName evidence="2">ABC-2 type transport system permease protein</fullName>
    </submittedName>
</protein>
<keyword evidence="3" id="KW-1185">Reference proteome</keyword>
<feature type="transmembrane region" description="Helical" evidence="1">
    <location>
        <begin position="93"/>
        <end position="112"/>
    </location>
</feature>
<name>A0A4V3EIW2_9ACTN</name>
<gene>
    <name evidence="2" type="ORF">BDK89_0638</name>
</gene>
<feature type="transmembrane region" description="Helical" evidence="1">
    <location>
        <begin position="506"/>
        <end position="525"/>
    </location>
</feature>
<evidence type="ECO:0000313" key="3">
    <source>
        <dbReference type="Proteomes" id="UP000294558"/>
    </source>
</evidence>
<dbReference type="EMBL" id="SOAU01000001">
    <property type="protein sequence ID" value="TDT15078.1"/>
    <property type="molecule type" value="Genomic_DNA"/>
</dbReference>
<feature type="transmembrane region" description="Helical" evidence="1">
    <location>
        <begin position="304"/>
        <end position="325"/>
    </location>
</feature>
<dbReference type="Proteomes" id="UP000294558">
    <property type="component" value="Unassembled WGS sequence"/>
</dbReference>
<feature type="transmembrane region" description="Helical" evidence="1">
    <location>
        <begin position="245"/>
        <end position="264"/>
    </location>
</feature>
<feature type="transmembrane region" description="Helical" evidence="1">
    <location>
        <begin position="461"/>
        <end position="479"/>
    </location>
</feature>
<evidence type="ECO:0000256" key="1">
    <source>
        <dbReference type="SAM" id="Phobius"/>
    </source>
</evidence>
<dbReference type="RefSeq" id="WP_133867569.1">
    <property type="nucleotide sequence ID" value="NZ_SOAU01000001.1"/>
</dbReference>